<gene>
    <name evidence="4" type="ORF">Q9L58_000433</name>
</gene>
<dbReference type="PANTHER" id="PTHR24189">
    <property type="entry name" value="MYOTROPHIN"/>
    <property type="match status" value="1"/>
</dbReference>
<evidence type="ECO:0000256" key="2">
    <source>
        <dbReference type="ARBA" id="ARBA00023043"/>
    </source>
</evidence>
<accession>A0ABR3GXC9</accession>
<feature type="repeat" description="ANK" evidence="3">
    <location>
        <begin position="89"/>
        <end position="121"/>
    </location>
</feature>
<dbReference type="PROSITE" id="PS50088">
    <property type="entry name" value="ANK_REPEAT"/>
    <property type="match status" value="3"/>
</dbReference>
<feature type="repeat" description="ANK" evidence="3">
    <location>
        <begin position="157"/>
        <end position="189"/>
    </location>
</feature>
<feature type="repeat" description="ANK" evidence="3">
    <location>
        <begin position="122"/>
        <end position="154"/>
    </location>
</feature>
<evidence type="ECO:0000256" key="3">
    <source>
        <dbReference type="PROSITE-ProRule" id="PRU00023"/>
    </source>
</evidence>
<sequence length="265" mass="29137">MLLDLPNELLLQIVNHLGPETKHLNSFLRTTRFLHRILTPVLYKRALSVRDCNGRSLLRSASADDFVSLLQLLLDHGALATIDAKELASGTTSLQAAIMLRREAAVELLLKHGAGANTADEHGWTPLHWAALSGNCTIARLLIDKGARTDLKAYSEYGATALHFAAGMGKREMVRLLLDRGAGARVEDDRGASAIYYAMIAGERETAKLLLNHGDLELPSALDTNLLCRKTSEIHNRVLKMFWRVTVLEEEISVTYRSISVASSA</sequence>
<dbReference type="PROSITE" id="PS50297">
    <property type="entry name" value="ANK_REP_REGION"/>
    <property type="match status" value="3"/>
</dbReference>
<comment type="caution">
    <text evidence="4">The sequence shown here is derived from an EMBL/GenBank/DDBJ whole genome shotgun (WGS) entry which is preliminary data.</text>
</comment>
<dbReference type="SMART" id="SM00248">
    <property type="entry name" value="ANK"/>
    <property type="match status" value="5"/>
</dbReference>
<evidence type="ECO:0000313" key="5">
    <source>
        <dbReference type="Proteomes" id="UP001447188"/>
    </source>
</evidence>
<name>A0ABR3GXC9_9PEZI</name>
<dbReference type="InterPro" id="IPR036770">
    <property type="entry name" value="Ankyrin_rpt-contain_sf"/>
</dbReference>
<evidence type="ECO:0000313" key="4">
    <source>
        <dbReference type="EMBL" id="KAL0640463.1"/>
    </source>
</evidence>
<dbReference type="Gene3D" id="1.25.40.20">
    <property type="entry name" value="Ankyrin repeat-containing domain"/>
    <property type="match status" value="3"/>
</dbReference>
<proteinExistence type="predicted"/>
<reference evidence="4 5" key="1">
    <citation type="submission" date="2024-02" db="EMBL/GenBank/DDBJ databases">
        <title>Discinaceae phylogenomics.</title>
        <authorList>
            <person name="Dirks A.C."/>
            <person name="James T.Y."/>
        </authorList>
    </citation>
    <scope>NUCLEOTIDE SEQUENCE [LARGE SCALE GENOMIC DNA]</scope>
    <source>
        <strain evidence="4 5">ACD0624</strain>
    </source>
</reference>
<dbReference type="InterPro" id="IPR050745">
    <property type="entry name" value="Multifunctional_regulatory"/>
</dbReference>
<keyword evidence="1" id="KW-0677">Repeat</keyword>
<dbReference type="SUPFAM" id="SSF48403">
    <property type="entry name" value="Ankyrin repeat"/>
    <property type="match status" value="1"/>
</dbReference>
<keyword evidence="2 3" id="KW-0040">ANK repeat</keyword>
<dbReference type="InterPro" id="IPR002110">
    <property type="entry name" value="Ankyrin_rpt"/>
</dbReference>
<dbReference type="EMBL" id="JBBBZM010000003">
    <property type="protein sequence ID" value="KAL0640463.1"/>
    <property type="molecule type" value="Genomic_DNA"/>
</dbReference>
<dbReference type="Pfam" id="PF12796">
    <property type="entry name" value="Ank_2"/>
    <property type="match status" value="2"/>
</dbReference>
<keyword evidence="5" id="KW-1185">Reference proteome</keyword>
<dbReference type="PANTHER" id="PTHR24189:SF71">
    <property type="entry name" value="ANKYRIN REPEAT DOMAIN 39"/>
    <property type="match status" value="1"/>
</dbReference>
<evidence type="ECO:0000256" key="1">
    <source>
        <dbReference type="ARBA" id="ARBA00022737"/>
    </source>
</evidence>
<protein>
    <submittedName>
        <fullName evidence="4">Uncharacterized protein</fullName>
    </submittedName>
</protein>
<dbReference type="Proteomes" id="UP001447188">
    <property type="component" value="Unassembled WGS sequence"/>
</dbReference>
<dbReference type="PRINTS" id="PR01415">
    <property type="entry name" value="ANKYRIN"/>
</dbReference>
<organism evidence="4 5">
    <name type="scientific">Discina gigas</name>
    <dbReference type="NCBI Taxonomy" id="1032678"/>
    <lineage>
        <taxon>Eukaryota</taxon>
        <taxon>Fungi</taxon>
        <taxon>Dikarya</taxon>
        <taxon>Ascomycota</taxon>
        <taxon>Pezizomycotina</taxon>
        <taxon>Pezizomycetes</taxon>
        <taxon>Pezizales</taxon>
        <taxon>Discinaceae</taxon>
        <taxon>Discina</taxon>
    </lineage>
</organism>